<proteinExistence type="predicted"/>
<dbReference type="RefSeq" id="WP_114641474.1">
    <property type="nucleotide sequence ID" value="NZ_JAACIO010000004.1"/>
</dbReference>
<evidence type="ECO:0000313" key="1">
    <source>
        <dbReference type="EMBL" id="REI42433.1"/>
    </source>
</evidence>
<dbReference type="Proteomes" id="UP000263486">
    <property type="component" value="Unassembled WGS sequence"/>
</dbReference>
<gene>
    <name evidence="1" type="ORF">DYH56_03510</name>
</gene>
<organism evidence="1 2">
    <name type="scientific">Psychrilyobacter piezotolerans</name>
    <dbReference type="NCBI Taxonomy" id="2293438"/>
    <lineage>
        <taxon>Bacteria</taxon>
        <taxon>Fusobacteriati</taxon>
        <taxon>Fusobacteriota</taxon>
        <taxon>Fusobacteriia</taxon>
        <taxon>Fusobacteriales</taxon>
        <taxon>Fusobacteriaceae</taxon>
        <taxon>Psychrilyobacter</taxon>
    </lineage>
</organism>
<dbReference type="EMBL" id="QUAJ01000004">
    <property type="protein sequence ID" value="REI42433.1"/>
    <property type="molecule type" value="Genomic_DNA"/>
</dbReference>
<keyword evidence="2" id="KW-1185">Reference proteome</keyword>
<name>A0ABX9KJQ8_9FUSO</name>
<protein>
    <submittedName>
        <fullName evidence="1">Uncharacterized protein</fullName>
    </submittedName>
</protein>
<accession>A0ABX9KJQ8</accession>
<comment type="caution">
    <text evidence="1">The sequence shown here is derived from an EMBL/GenBank/DDBJ whole genome shotgun (WGS) entry which is preliminary data.</text>
</comment>
<evidence type="ECO:0000313" key="2">
    <source>
        <dbReference type="Proteomes" id="UP000263486"/>
    </source>
</evidence>
<reference evidence="1 2" key="1">
    <citation type="submission" date="2018-08" db="EMBL/GenBank/DDBJ databases">
        <title>Draft genome sequence of Psychrilyobacter sp. strain SD5 isolated from Black Sea water.</title>
        <authorList>
            <person name="Yadav S."/>
            <person name="Villanueva L."/>
            <person name="Damste J.S.S."/>
        </authorList>
    </citation>
    <scope>NUCLEOTIDE SEQUENCE [LARGE SCALE GENOMIC DNA]</scope>
    <source>
        <strain evidence="1 2">SD5</strain>
    </source>
</reference>
<sequence length="317" mass="34387">MAKYIGTILTKKGKDLLVRAALGEVMTFTKVEIGKGIISQGSNKEDLVSLIESFKTLSITSTTILEAGNYRVRVAFNNSGVLEDTYLREIGVFARGEDGIEVLYSYCDTATPDLIPRESSGILERVEDIITYISSAATVNAVIDQSNVYATIKDLTEGLALKEPKFNKNSGFNLVISHVINSTSKILVASAYAVKLAFDKGKEALGLTVINKNQIQNNQEQIESLSLKVYDMAIPKSGFTSTVTRQTQTFDIPVEAGIVPLLCVPYVPHSSSSTGLVCLENVEILNFTATSIDVSYDYGGTSNIGIEARVKIIGYKI</sequence>